<dbReference type="Gene3D" id="3.40.50.880">
    <property type="match status" value="1"/>
</dbReference>
<dbReference type="ExpressionAtlas" id="M8BW48">
    <property type="expression patterns" value="baseline"/>
</dbReference>
<dbReference type="GO" id="GO:0005773">
    <property type="term" value="C:vacuole"/>
    <property type="evidence" value="ECO:0007669"/>
    <property type="project" value="TreeGrafter"/>
</dbReference>
<name>M8BW48_AEGTA</name>
<reference evidence="2" key="1">
    <citation type="submission" date="2015-06" db="UniProtKB">
        <authorList>
            <consortium name="EnsemblPlants"/>
        </authorList>
    </citation>
    <scope>IDENTIFICATION</scope>
</reference>
<dbReference type="InterPro" id="IPR015527">
    <property type="entry name" value="Pept_C26_g-glut_hydrolase"/>
</dbReference>
<dbReference type="GO" id="GO:0034722">
    <property type="term" value="F:gamma-glutamyl-peptidase activity"/>
    <property type="evidence" value="ECO:0007669"/>
    <property type="project" value="TreeGrafter"/>
</dbReference>
<feature type="active site" description="Nucleophile" evidence="1">
    <location>
        <position position="88"/>
    </location>
</feature>
<organism evidence="2">
    <name type="scientific">Aegilops tauschii</name>
    <name type="common">Tausch's goatgrass</name>
    <name type="synonym">Aegilops squarrosa</name>
    <dbReference type="NCBI Taxonomy" id="37682"/>
    <lineage>
        <taxon>Eukaryota</taxon>
        <taxon>Viridiplantae</taxon>
        <taxon>Streptophyta</taxon>
        <taxon>Embryophyta</taxon>
        <taxon>Tracheophyta</taxon>
        <taxon>Spermatophyta</taxon>
        <taxon>Magnoliopsida</taxon>
        <taxon>Liliopsida</taxon>
        <taxon>Poales</taxon>
        <taxon>Poaceae</taxon>
        <taxon>BOP clade</taxon>
        <taxon>Pooideae</taxon>
        <taxon>Triticodae</taxon>
        <taxon>Triticeae</taxon>
        <taxon>Triticinae</taxon>
        <taxon>Aegilops</taxon>
    </lineage>
</organism>
<evidence type="ECO:0000313" key="2">
    <source>
        <dbReference type="EnsemblPlants" id="EMT07153"/>
    </source>
</evidence>
<proteinExistence type="predicted"/>
<sequence length="107" mass="11916">MDLPHPDLPQGHESFDLRAVDHLLVTWFPLLAQCYLQLISLKLSLVNGVLFTGGSVKQAPYFETIKKVFRYVLDKNGAGVAFPLFARCLGFKLVSMTVSKANSSFIQ</sequence>
<dbReference type="AlphaFoldDB" id="M8BW48"/>
<dbReference type="InterPro" id="IPR029062">
    <property type="entry name" value="Class_I_gatase-like"/>
</dbReference>
<dbReference type="PANTHER" id="PTHR11315">
    <property type="entry name" value="PROTEASE FAMILY C26 GAMMA-GLUTAMYL HYDROLASE"/>
    <property type="match status" value="1"/>
</dbReference>
<dbReference type="EnsemblPlants" id="EMT07153">
    <property type="protein sequence ID" value="EMT07153"/>
    <property type="gene ID" value="F775_08945"/>
</dbReference>
<evidence type="ECO:0000256" key="1">
    <source>
        <dbReference type="PIRSR" id="PIRSR615527-1"/>
    </source>
</evidence>
<dbReference type="PANTHER" id="PTHR11315:SF0">
    <property type="entry name" value="FOLATE GAMMA-GLUTAMYL HYDROLASE"/>
    <property type="match status" value="1"/>
</dbReference>
<dbReference type="GO" id="GO:0046900">
    <property type="term" value="P:tetrahydrofolylpolyglutamate metabolic process"/>
    <property type="evidence" value="ECO:0007669"/>
    <property type="project" value="TreeGrafter"/>
</dbReference>
<accession>M8BW48</accession>
<protein>
    <submittedName>
        <fullName evidence="2">Gamma-glutamyl hydrolase</fullName>
    </submittedName>
</protein>